<name>A0A6G1C991_9ORYZ</name>
<evidence type="ECO:0000256" key="1">
    <source>
        <dbReference type="SAM" id="MobiDB-lite"/>
    </source>
</evidence>
<keyword evidence="3" id="KW-1185">Reference proteome</keyword>
<comment type="caution">
    <text evidence="2">The sequence shown here is derived from an EMBL/GenBank/DDBJ whole genome shotgun (WGS) entry which is preliminary data.</text>
</comment>
<feature type="region of interest" description="Disordered" evidence="1">
    <location>
        <begin position="1"/>
        <end position="50"/>
    </location>
</feature>
<dbReference type="EMBL" id="SPHZ02000010">
    <property type="protein sequence ID" value="KAF0896749.1"/>
    <property type="molecule type" value="Genomic_DNA"/>
</dbReference>
<proteinExistence type="predicted"/>
<sequence>MDAGGKRHLSPGPVPEPSPPASSDGSSSGDNSVAGDGEGPGSPMAKRRLFDADGAATERIHLGLQRGGYHAGRLLLFLFQLDSGDGLGEVDEAKQPLLRLVQVKLQVKALPLQVKPILSLQH</sequence>
<evidence type="ECO:0000313" key="2">
    <source>
        <dbReference type="EMBL" id="KAF0896749.1"/>
    </source>
</evidence>
<reference evidence="2 3" key="1">
    <citation type="submission" date="2019-11" db="EMBL/GenBank/DDBJ databases">
        <title>Whole genome sequence of Oryza granulata.</title>
        <authorList>
            <person name="Li W."/>
        </authorList>
    </citation>
    <scope>NUCLEOTIDE SEQUENCE [LARGE SCALE GENOMIC DNA]</scope>
    <source>
        <strain evidence="3">cv. Menghai</strain>
        <tissue evidence="2">Leaf</tissue>
    </source>
</reference>
<evidence type="ECO:0000313" key="3">
    <source>
        <dbReference type="Proteomes" id="UP000479710"/>
    </source>
</evidence>
<dbReference type="AlphaFoldDB" id="A0A6G1C991"/>
<accession>A0A6G1C991</accession>
<gene>
    <name evidence="2" type="ORF">E2562_027274</name>
</gene>
<protein>
    <submittedName>
        <fullName evidence="2">Uncharacterized protein</fullName>
    </submittedName>
</protein>
<feature type="compositionally biased region" description="Low complexity" evidence="1">
    <location>
        <begin position="21"/>
        <end position="35"/>
    </location>
</feature>
<dbReference type="Proteomes" id="UP000479710">
    <property type="component" value="Unassembled WGS sequence"/>
</dbReference>
<organism evidence="2 3">
    <name type="scientific">Oryza meyeriana var. granulata</name>
    <dbReference type="NCBI Taxonomy" id="110450"/>
    <lineage>
        <taxon>Eukaryota</taxon>
        <taxon>Viridiplantae</taxon>
        <taxon>Streptophyta</taxon>
        <taxon>Embryophyta</taxon>
        <taxon>Tracheophyta</taxon>
        <taxon>Spermatophyta</taxon>
        <taxon>Magnoliopsida</taxon>
        <taxon>Liliopsida</taxon>
        <taxon>Poales</taxon>
        <taxon>Poaceae</taxon>
        <taxon>BOP clade</taxon>
        <taxon>Oryzoideae</taxon>
        <taxon>Oryzeae</taxon>
        <taxon>Oryzinae</taxon>
        <taxon>Oryza</taxon>
        <taxon>Oryza meyeriana</taxon>
    </lineage>
</organism>